<feature type="compositionally biased region" description="Polar residues" evidence="1">
    <location>
        <begin position="45"/>
        <end position="58"/>
    </location>
</feature>
<sequence length="168" mass="17718">MAPGIWALFGSRQLPALSCVTTTQPLPNKEIDDHTPAAAGVWSLVDNQPNNEGPNGTMSDKENHGNMMNTTTAMTTTNATTTANVTNATNATNMANATTTDDNGPSVVILKSAHNARPAAQNPAIPNLPSETPRPQAAVGTMTHKTDEMKVRELHHTPALADTLAQKE</sequence>
<comment type="caution">
    <text evidence="2">The sequence shown here is derived from an EMBL/GenBank/DDBJ whole genome shotgun (WGS) entry which is preliminary data.</text>
</comment>
<evidence type="ECO:0000256" key="1">
    <source>
        <dbReference type="SAM" id="MobiDB-lite"/>
    </source>
</evidence>
<evidence type="ECO:0000313" key="2">
    <source>
        <dbReference type="EMBL" id="KAF9516234.1"/>
    </source>
</evidence>
<gene>
    <name evidence="2" type="ORF">BS47DRAFT_1360429</name>
</gene>
<protein>
    <submittedName>
        <fullName evidence="2">Uncharacterized protein</fullName>
    </submittedName>
</protein>
<dbReference type="AlphaFoldDB" id="A0A9P6DYR1"/>
<organism evidence="2 3">
    <name type="scientific">Hydnum rufescens UP504</name>
    <dbReference type="NCBI Taxonomy" id="1448309"/>
    <lineage>
        <taxon>Eukaryota</taxon>
        <taxon>Fungi</taxon>
        <taxon>Dikarya</taxon>
        <taxon>Basidiomycota</taxon>
        <taxon>Agaricomycotina</taxon>
        <taxon>Agaricomycetes</taxon>
        <taxon>Cantharellales</taxon>
        <taxon>Hydnaceae</taxon>
        <taxon>Hydnum</taxon>
    </lineage>
</organism>
<name>A0A9P6DYR1_9AGAM</name>
<reference evidence="2" key="1">
    <citation type="journal article" date="2020" name="Nat. Commun.">
        <title>Large-scale genome sequencing of mycorrhizal fungi provides insights into the early evolution of symbiotic traits.</title>
        <authorList>
            <person name="Miyauchi S."/>
            <person name="Kiss E."/>
            <person name="Kuo A."/>
            <person name="Drula E."/>
            <person name="Kohler A."/>
            <person name="Sanchez-Garcia M."/>
            <person name="Morin E."/>
            <person name="Andreopoulos B."/>
            <person name="Barry K.W."/>
            <person name="Bonito G."/>
            <person name="Buee M."/>
            <person name="Carver A."/>
            <person name="Chen C."/>
            <person name="Cichocki N."/>
            <person name="Clum A."/>
            <person name="Culley D."/>
            <person name="Crous P.W."/>
            <person name="Fauchery L."/>
            <person name="Girlanda M."/>
            <person name="Hayes R.D."/>
            <person name="Keri Z."/>
            <person name="LaButti K."/>
            <person name="Lipzen A."/>
            <person name="Lombard V."/>
            <person name="Magnuson J."/>
            <person name="Maillard F."/>
            <person name="Murat C."/>
            <person name="Nolan M."/>
            <person name="Ohm R.A."/>
            <person name="Pangilinan J."/>
            <person name="Pereira M.F."/>
            <person name="Perotto S."/>
            <person name="Peter M."/>
            <person name="Pfister S."/>
            <person name="Riley R."/>
            <person name="Sitrit Y."/>
            <person name="Stielow J.B."/>
            <person name="Szollosi G."/>
            <person name="Zifcakova L."/>
            <person name="Stursova M."/>
            <person name="Spatafora J.W."/>
            <person name="Tedersoo L."/>
            <person name="Vaario L.M."/>
            <person name="Yamada A."/>
            <person name="Yan M."/>
            <person name="Wang P."/>
            <person name="Xu J."/>
            <person name="Bruns T."/>
            <person name="Baldrian P."/>
            <person name="Vilgalys R."/>
            <person name="Dunand C."/>
            <person name="Henrissat B."/>
            <person name="Grigoriev I.V."/>
            <person name="Hibbett D."/>
            <person name="Nagy L.G."/>
            <person name="Martin F.M."/>
        </authorList>
    </citation>
    <scope>NUCLEOTIDE SEQUENCE</scope>
    <source>
        <strain evidence="2">UP504</strain>
    </source>
</reference>
<dbReference type="Proteomes" id="UP000886523">
    <property type="component" value="Unassembled WGS sequence"/>
</dbReference>
<feature type="region of interest" description="Disordered" evidence="1">
    <location>
        <begin position="44"/>
        <end position="66"/>
    </location>
</feature>
<proteinExistence type="predicted"/>
<accession>A0A9P6DYR1</accession>
<feature type="region of interest" description="Disordered" evidence="1">
    <location>
        <begin position="115"/>
        <end position="168"/>
    </location>
</feature>
<evidence type="ECO:0000313" key="3">
    <source>
        <dbReference type="Proteomes" id="UP000886523"/>
    </source>
</evidence>
<dbReference type="EMBL" id="MU128941">
    <property type="protein sequence ID" value="KAF9516234.1"/>
    <property type="molecule type" value="Genomic_DNA"/>
</dbReference>
<keyword evidence="3" id="KW-1185">Reference proteome</keyword>
<feature type="compositionally biased region" description="Basic and acidic residues" evidence="1">
    <location>
        <begin position="144"/>
        <end position="156"/>
    </location>
</feature>